<keyword evidence="1" id="KW-0472">Membrane</keyword>
<reference evidence="2" key="1">
    <citation type="submission" date="2021-03" db="EMBL/GenBank/DDBJ databases">
        <title>Draft genome sequence of rust myrtle Austropuccinia psidii MF-1, a brazilian biotype.</title>
        <authorList>
            <person name="Quecine M.C."/>
            <person name="Pachon D.M.R."/>
            <person name="Bonatelli M.L."/>
            <person name="Correr F.H."/>
            <person name="Franceschini L.M."/>
            <person name="Leite T.F."/>
            <person name="Margarido G.R.A."/>
            <person name="Almeida C.A."/>
            <person name="Ferrarezi J.A."/>
            <person name="Labate C.A."/>
        </authorList>
    </citation>
    <scope>NUCLEOTIDE SEQUENCE</scope>
    <source>
        <strain evidence="2">MF-1</strain>
    </source>
</reference>
<sequence>MCQVSRLLRMTTKSLKLRSQRQPEILHLLCVEANCTGSNLTQQKDCVSITSNASQKLYQTHKAKKMKSANQFVLWASLLLTFISLVVANCPAETPGCMGRGEKLITGEYVRTTCSHDECNTLVNAPEAQCTDCHKLGPMPTDCGQHGWFAPPPDAPRPLLGYPH</sequence>
<feature type="transmembrane region" description="Helical" evidence="1">
    <location>
        <begin position="72"/>
        <end position="88"/>
    </location>
</feature>
<dbReference type="EMBL" id="AVOT02009086">
    <property type="protein sequence ID" value="MBW0487347.1"/>
    <property type="molecule type" value="Genomic_DNA"/>
</dbReference>
<name>A0A9Q3H1C0_9BASI</name>
<gene>
    <name evidence="2" type="ORF">O181_027062</name>
</gene>
<dbReference type="AlphaFoldDB" id="A0A9Q3H1C0"/>
<evidence type="ECO:0000256" key="1">
    <source>
        <dbReference type="SAM" id="Phobius"/>
    </source>
</evidence>
<organism evidence="2 3">
    <name type="scientific">Austropuccinia psidii MF-1</name>
    <dbReference type="NCBI Taxonomy" id="1389203"/>
    <lineage>
        <taxon>Eukaryota</taxon>
        <taxon>Fungi</taxon>
        <taxon>Dikarya</taxon>
        <taxon>Basidiomycota</taxon>
        <taxon>Pucciniomycotina</taxon>
        <taxon>Pucciniomycetes</taxon>
        <taxon>Pucciniales</taxon>
        <taxon>Sphaerophragmiaceae</taxon>
        <taxon>Austropuccinia</taxon>
    </lineage>
</organism>
<protein>
    <submittedName>
        <fullName evidence="2">Uncharacterized protein</fullName>
    </submittedName>
</protein>
<comment type="caution">
    <text evidence="2">The sequence shown here is derived from an EMBL/GenBank/DDBJ whole genome shotgun (WGS) entry which is preliminary data.</text>
</comment>
<proteinExistence type="predicted"/>
<evidence type="ECO:0000313" key="3">
    <source>
        <dbReference type="Proteomes" id="UP000765509"/>
    </source>
</evidence>
<keyword evidence="3" id="KW-1185">Reference proteome</keyword>
<keyword evidence="1" id="KW-1133">Transmembrane helix</keyword>
<evidence type="ECO:0000313" key="2">
    <source>
        <dbReference type="EMBL" id="MBW0487347.1"/>
    </source>
</evidence>
<dbReference type="Proteomes" id="UP000765509">
    <property type="component" value="Unassembled WGS sequence"/>
</dbReference>
<accession>A0A9Q3H1C0</accession>
<keyword evidence="1" id="KW-0812">Transmembrane</keyword>